<evidence type="ECO:0000313" key="2">
    <source>
        <dbReference type="EMBL" id="GIY12613.1"/>
    </source>
</evidence>
<name>A0AAV4QSJ2_CAEEX</name>
<dbReference type="Proteomes" id="UP001054945">
    <property type="component" value="Unassembled WGS sequence"/>
</dbReference>
<dbReference type="AlphaFoldDB" id="A0AAV4QSJ2"/>
<reference evidence="2 3" key="1">
    <citation type="submission" date="2021-06" db="EMBL/GenBank/DDBJ databases">
        <title>Caerostris extrusa draft genome.</title>
        <authorList>
            <person name="Kono N."/>
            <person name="Arakawa K."/>
        </authorList>
    </citation>
    <scope>NUCLEOTIDE SEQUENCE [LARGE SCALE GENOMIC DNA]</scope>
</reference>
<feature type="region of interest" description="Disordered" evidence="1">
    <location>
        <begin position="64"/>
        <end position="93"/>
    </location>
</feature>
<gene>
    <name evidence="2" type="ORF">CEXT_618061</name>
</gene>
<accession>A0AAV4QSJ2</accession>
<sequence length="134" mass="15621">MTILFWYGAGAILHKKRFSNKVLRNSTKRIEFLYCAYSKVESPEIFSKLHGKWTRNLNHNPPFTKRYFPERGNADQEKVRRESTHRPQTRVHSPLSLEQPLLDLLLPPSSLTALLLNRHPRTIVWHDAKGAPPL</sequence>
<keyword evidence="3" id="KW-1185">Reference proteome</keyword>
<dbReference type="EMBL" id="BPLR01006815">
    <property type="protein sequence ID" value="GIY12613.1"/>
    <property type="molecule type" value="Genomic_DNA"/>
</dbReference>
<feature type="compositionally biased region" description="Basic and acidic residues" evidence="1">
    <location>
        <begin position="67"/>
        <end position="85"/>
    </location>
</feature>
<evidence type="ECO:0000313" key="3">
    <source>
        <dbReference type="Proteomes" id="UP001054945"/>
    </source>
</evidence>
<comment type="caution">
    <text evidence="2">The sequence shown here is derived from an EMBL/GenBank/DDBJ whole genome shotgun (WGS) entry which is preliminary data.</text>
</comment>
<protein>
    <submittedName>
        <fullName evidence="2">Uncharacterized protein</fullName>
    </submittedName>
</protein>
<evidence type="ECO:0000256" key="1">
    <source>
        <dbReference type="SAM" id="MobiDB-lite"/>
    </source>
</evidence>
<proteinExistence type="predicted"/>
<organism evidence="2 3">
    <name type="scientific">Caerostris extrusa</name>
    <name type="common">Bark spider</name>
    <name type="synonym">Caerostris bankana</name>
    <dbReference type="NCBI Taxonomy" id="172846"/>
    <lineage>
        <taxon>Eukaryota</taxon>
        <taxon>Metazoa</taxon>
        <taxon>Ecdysozoa</taxon>
        <taxon>Arthropoda</taxon>
        <taxon>Chelicerata</taxon>
        <taxon>Arachnida</taxon>
        <taxon>Araneae</taxon>
        <taxon>Araneomorphae</taxon>
        <taxon>Entelegynae</taxon>
        <taxon>Araneoidea</taxon>
        <taxon>Araneidae</taxon>
        <taxon>Caerostris</taxon>
    </lineage>
</organism>